<protein>
    <submittedName>
        <fullName evidence="1">Uncharacterized protein</fullName>
    </submittedName>
</protein>
<evidence type="ECO:0000313" key="1">
    <source>
        <dbReference type="EMBL" id="OIT33947.1"/>
    </source>
</evidence>
<reference evidence="1" key="1">
    <citation type="submission" date="2016-11" db="EMBL/GenBank/DDBJ databases">
        <title>The genome of Nicotiana attenuata.</title>
        <authorList>
            <person name="Xu S."/>
            <person name="Brockmoeller T."/>
            <person name="Gaquerel E."/>
            <person name="Navarro A."/>
            <person name="Kuhl H."/>
            <person name="Gase K."/>
            <person name="Ling Z."/>
            <person name="Zhou W."/>
            <person name="Kreitzer C."/>
            <person name="Stanke M."/>
            <person name="Tang H."/>
            <person name="Lyons E."/>
            <person name="Pandey P."/>
            <person name="Pandey S.P."/>
            <person name="Timmermann B."/>
            <person name="Baldwin I.T."/>
        </authorList>
    </citation>
    <scope>NUCLEOTIDE SEQUENCE [LARGE SCALE GENOMIC DNA]</scope>
    <source>
        <strain evidence="1">UT</strain>
    </source>
</reference>
<keyword evidence="2" id="KW-1185">Reference proteome</keyword>
<sequence length="83" mass="9330">MKSYLLYERTATSAIHDLTGERSHKRIDQGLSMLCGLSKIMSHPCRILQKYTTFGGSNTHPAIFLESLSNIGDYDSHLSRIKS</sequence>
<organism evidence="1 2">
    <name type="scientific">Nicotiana attenuata</name>
    <name type="common">Coyote tobacco</name>
    <dbReference type="NCBI Taxonomy" id="49451"/>
    <lineage>
        <taxon>Eukaryota</taxon>
        <taxon>Viridiplantae</taxon>
        <taxon>Streptophyta</taxon>
        <taxon>Embryophyta</taxon>
        <taxon>Tracheophyta</taxon>
        <taxon>Spermatophyta</taxon>
        <taxon>Magnoliopsida</taxon>
        <taxon>eudicotyledons</taxon>
        <taxon>Gunneridae</taxon>
        <taxon>Pentapetalae</taxon>
        <taxon>asterids</taxon>
        <taxon>lamiids</taxon>
        <taxon>Solanales</taxon>
        <taxon>Solanaceae</taxon>
        <taxon>Nicotianoideae</taxon>
        <taxon>Nicotianeae</taxon>
        <taxon>Nicotiana</taxon>
    </lineage>
</organism>
<dbReference type="AlphaFoldDB" id="A0A314KY58"/>
<proteinExistence type="predicted"/>
<name>A0A314KY58_NICAT</name>
<accession>A0A314KY58</accession>
<gene>
    <name evidence="1" type="ORF">A4A49_05171</name>
</gene>
<evidence type="ECO:0000313" key="2">
    <source>
        <dbReference type="Proteomes" id="UP000187609"/>
    </source>
</evidence>
<dbReference type="Proteomes" id="UP000187609">
    <property type="component" value="Unassembled WGS sequence"/>
</dbReference>
<comment type="caution">
    <text evidence="1">The sequence shown here is derived from an EMBL/GenBank/DDBJ whole genome shotgun (WGS) entry which is preliminary data.</text>
</comment>
<dbReference type="Gramene" id="OIT33947">
    <property type="protein sequence ID" value="OIT33947"/>
    <property type="gene ID" value="A4A49_05171"/>
</dbReference>
<dbReference type="EMBL" id="MJEQ01000793">
    <property type="protein sequence ID" value="OIT33947.1"/>
    <property type="molecule type" value="Genomic_DNA"/>
</dbReference>